<dbReference type="EMBL" id="MU857753">
    <property type="protein sequence ID" value="KAK4244174.1"/>
    <property type="molecule type" value="Genomic_DNA"/>
</dbReference>
<evidence type="ECO:0000256" key="1">
    <source>
        <dbReference type="ARBA" id="ARBA00004123"/>
    </source>
</evidence>
<feature type="compositionally biased region" description="Basic and acidic residues" evidence="4">
    <location>
        <begin position="105"/>
        <end position="114"/>
    </location>
</feature>
<comment type="similarity">
    <text evidence="2">Belongs to the NRDE2 family.</text>
</comment>
<protein>
    <submittedName>
        <fullName evidence="5">NRDE-2, necessary for RNA interference-domain-containing protein</fullName>
    </submittedName>
</protein>
<proteinExistence type="inferred from homology"/>
<dbReference type="GO" id="GO:1902369">
    <property type="term" value="P:negative regulation of RNA catabolic process"/>
    <property type="evidence" value="ECO:0007669"/>
    <property type="project" value="TreeGrafter"/>
</dbReference>
<evidence type="ECO:0000256" key="4">
    <source>
        <dbReference type="SAM" id="MobiDB-lite"/>
    </source>
</evidence>
<comment type="subcellular location">
    <subcellularLocation>
        <location evidence="1">Nucleus</location>
    </subcellularLocation>
</comment>
<name>A0AAN7HLC2_9PEZI</name>
<dbReference type="PANTHER" id="PTHR13471:SF0">
    <property type="entry name" value="NUCLEAR EXOSOME REGULATOR NRDE2"/>
    <property type="match status" value="1"/>
</dbReference>
<keyword evidence="3" id="KW-0539">Nucleus</keyword>
<feature type="compositionally biased region" description="Low complexity" evidence="4">
    <location>
        <begin position="262"/>
        <end position="278"/>
    </location>
</feature>
<evidence type="ECO:0000313" key="6">
    <source>
        <dbReference type="Proteomes" id="UP001303647"/>
    </source>
</evidence>
<evidence type="ECO:0000313" key="5">
    <source>
        <dbReference type="EMBL" id="KAK4244174.1"/>
    </source>
</evidence>
<feature type="region of interest" description="Disordered" evidence="4">
    <location>
        <begin position="1"/>
        <end position="127"/>
    </location>
</feature>
<evidence type="ECO:0000256" key="2">
    <source>
        <dbReference type="ARBA" id="ARBA00009265"/>
    </source>
</evidence>
<dbReference type="Pfam" id="PF08424">
    <property type="entry name" value="NRDE-2"/>
    <property type="match status" value="1"/>
</dbReference>
<dbReference type="InterPro" id="IPR013633">
    <property type="entry name" value="NRDE-2"/>
</dbReference>
<dbReference type="Gene3D" id="1.25.40.10">
    <property type="entry name" value="Tetratricopeptide repeat domain"/>
    <property type="match status" value="1"/>
</dbReference>
<reference evidence="5" key="2">
    <citation type="submission" date="2023-05" db="EMBL/GenBank/DDBJ databases">
        <authorList>
            <consortium name="Lawrence Berkeley National Laboratory"/>
            <person name="Steindorff A."/>
            <person name="Hensen N."/>
            <person name="Bonometti L."/>
            <person name="Westerberg I."/>
            <person name="Brannstrom I.O."/>
            <person name="Guillou S."/>
            <person name="Cros-Aarteil S."/>
            <person name="Calhoun S."/>
            <person name="Haridas S."/>
            <person name="Kuo A."/>
            <person name="Mondo S."/>
            <person name="Pangilinan J."/>
            <person name="Riley R."/>
            <person name="Labutti K."/>
            <person name="Andreopoulos B."/>
            <person name="Lipzen A."/>
            <person name="Chen C."/>
            <person name="Yanf M."/>
            <person name="Daum C."/>
            <person name="Ng V."/>
            <person name="Clum A."/>
            <person name="Ohm R."/>
            <person name="Martin F."/>
            <person name="Silar P."/>
            <person name="Natvig D."/>
            <person name="Lalanne C."/>
            <person name="Gautier V."/>
            <person name="Ament-Velasquez S.L."/>
            <person name="Kruys A."/>
            <person name="Hutchinson M.I."/>
            <person name="Powell A.J."/>
            <person name="Barry K."/>
            <person name="Miller A.N."/>
            <person name="Grigoriev I.V."/>
            <person name="Debuchy R."/>
            <person name="Gladieux P."/>
            <person name="Thoren M.H."/>
            <person name="Johannesson H."/>
        </authorList>
    </citation>
    <scope>NUCLEOTIDE SEQUENCE</scope>
    <source>
        <strain evidence="5">CBS 359.72</strain>
    </source>
</reference>
<dbReference type="Proteomes" id="UP001303647">
    <property type="component" value="Unassembled WGS sequence"/>
</dbReference>
<feature type="region of interest" description="Disordered" evidence="4">
    <location>
        <begin position="202"/>
        <end position="299"/>
    </location>
</feature>
<dbReference type="PANTHER" id="PTHR13471">
    <property type="entry name" value="TETRATRICOPEPTIDE-LIKE HELICAL"/>
    <property type="match status" value="1"/>
</dbReference>
<organism evidence="5 6">
    <name type="scientific">Corynascus novoguineensis</name>
    <dbReference type="NCBI Taxonomy" id="1126955"/>
    <lineage>
        <taxon>Eukaryota</taxon>
        <taxon>Fungi</taxon>
        <taxon>Dikarya</taxon>
        <taxon>Ascomycota</taxon>
        <taxon>Pezizomycotina</taxon>
        <taxon>Sordariomycetes</taxon>
        <taxon>Sordariomycetidae</taxon>
        <taxon>Sordariales</taxon>
        <taxon>Chaetomiaceae</taxon>
        <taxon>Corynascus</taxon>
    </lineage>
</organism>
<evidence type="ECO:0000256" key="3">
    <source>
        <dbReference type="ARBA" id="ARBA00023242"/>
    </source>
</evidence>
<feature type="compositionally biased region" description="Basic residues" evidence="4">
    <location>
        <begin position="83"/>
        <end position="94"/>
    </location>
</feature>
<dbReference type="AlphaFoldDB" id="A0AAN7HLC2"/>
<feature type="compositionally biased region" description="Basic and acidic residues" evidence="4">
    <location>
        <begin position="37"/>
        <end position="82"/>
    </location>
</feature>
<keyword evidence="6" id="KW-1185">Reference proteome</keyword>
<gene>
    <name evidence="5" type="ORF">C7999DRAFT_44128</name>
</gene>
<dbReference type="GO" id="GO:0031048">
    <property type="term" value="P:regulatory ncRNA-mediated heterochromatin formation"/>
    <property type="evidence" value="ECO:0007669"/>
    <property type="project" value="TreeGrafter"/>
</dbReference>
<comment type="caution">
    <text evidence="5">The sequence shown here is derived from an EMBL/GenBank/DDBJ whole genome shotgun (WGS) entry which is preliminary data.</text>
</comment>
<reference evidence="5" key="1">
    <citation type="journal article" date="2023" name="Mol. Phylogenet. Evol.">
        <title>Genome-scale phylogeny and comparative genomics of the fungal order Sordariales.</title>
        <authorList>
            <person name="Hensen N."/>
            <person name="Bonometti L."/>
            <person name="Westerberg I."/>
            <person name="Brannstrom I.O."/>
            <person name="Guillou S."/>
            <person name="Cros-Aarteil S."/>
            <person name="Calhoun S."/>
            <person name="Haridas S."/>
            <person name="Kuo A."/>
            <person name="Mondo S."/>
            <person name="Pangilinan J."/>
            <person name="Riley R."/>
            <person name="LaButti K."/>
            <person name="Andreopoulos B."/>
            <person name="Lipzen A."/>
            <person name="Chen C."/>
            <person name="Yan M."/>
            <person name="Daum C."/>
            <person name="Ng V."/>
            <person name="Clum A."/>
            <person name="Steindorff A."/>
            <person name="Ohm R.A."/>
            <person name="Martin F."/>
            <person name="Silar P."/>
            <person name="Natvig D.O."/>
            <person name="Lalanne C."/>
            <person name="Gautier V."/>
            <person name="Ament-Velasquez S.L."/>
            <person name="Kruys A."/>
            <person name="Hutchinson M.I."/>
            <person name="Powell A.J."/>
            <person name="Barry K."/>
            <person name="Miller A.N."/>
            <person name="Grigoriev I.V."/>
            <person name="Debuchy R."/>
            <person name="Gladieux P."/>
            <person name="Hiltunen Thoren M."/>
            <person name="Johannesson H."/>
        </authorList>
    </citation>
    <scope>NUCLEOTIDE SEQUENCE</scope>
    <source>
        <strain evidence="5">CBS 359.72</strain>
    </source>
</reference>
<dbReference type="InterPro" id="IPR011990">
    <property type="entry name" value="TPR-like_helical_dom_sf"/>
</dbReference>
<dbReference type="GO" id="GO:0071013">
    <property type="term" value="C:catalytic step 2 spliceosome"/>
    <property type="evidence" value="ECO:0007669"/>
    <property type="project" value="TreeGrafter"/>
</dbReference>
<sequence length="1121" mass="125617">MDIEQNQEKGRRRAVPKFGSFKPDITPESTPKTRPASAEKETQPHKDRHDRTEKESRGDERDRDRGGGYRERDRERERDSAKERHRGRHGRHPSQSRSRSPRNGPRRDENDRVDSPASNNDLFVVDKRGDPLIVQYGSNDRSQVPVYQRFGSGRVIGSPGFLVIHRDGIREQFSIRLPGEGSGSGSAFRDKALVTAAARLRSRRIKPSDEPTRPAQSSEDFIPLSSPRKRKRRDDDDDDNNNQSHPPDYRSIYGKARPDNLSDSGSDTGSSRSSSRSPSPSPEQDLPAPKARSVHLSRHVKAQPSDITAWLELIALQDALFAFSSSSSSGTSYISIRTADETRFLAELKLSLYQEALPHAASPSDRERLLLGMMREGSRVWGEEVLRRKWDEVVGSSTDVSFGLWKGRLDYEMGRVAGFAVEEVKGMIVRKLKVLREELERVSAGGKDEDKQQRCRQVVYVFLRLTRLLHDAGFAELAVAAWQAWLEMTFCRPPVGYTAEAALVSFADFWESEVSRIGETGAKGWRHFVEAGDAMVDPPEPRSDNPSKIPRTADPLEAWAAVEQQGAEKARMPARTLDEGTEDDPFRVVMFSDIKDLLVWFPSAILSRVQPLLADAFLVFCGLPPAGLSEEQFLALLHDPFVAATGQGLDLGLDKHDAGTTQDLTREAPEFLQQGGNLAPSPDLLFCENSRFRYLDKWSNLYHAGDKQVDISWVLRTIGHLVRDCEMEALATYYLAVEWLNDPARARKVAKGLLKQYSSNIQLYNAYALVEWVNGNAEVSHKVLSSATGLVQSPSSDSQLLWNTWTWIHLKSNETDLALVRLCSSVEKEFQDSAPSPALLLKVKTHFSTARDYSLSSQQLGPAVQFAESLMLLEYLAAEGGSEPSSKTQGNITAALSTIHSFSHELESRNLHRSPHHERLLQTSARLLYHHATHGPYRPTYLRGELKALIHLFPHNTLFLSLFAWCQPPLRIDDPVRAVLHARAFAAGSPHDCLGARRFAIHHEARAGTAHSVRAAFEAALESDAYRGSAELWIRYLRFCCSSGRGGGARELRVRAREVFYRAIGACPGAKEIYMEAFGPPMRGLLSRSELRAVVETMVEKGLRVHVDLGEFLERWKGEER</sequence>
<accession>A0AAN7HLC2</accession>